<dbReference type="InterPro" id="IPR006703">
    <property type="entry name" value="G_AIG1"/>
</dbReference>
<accession>A0A8C6L078</accession>
<feature type="domain" description="AIG1-type G" evidence="5">
    <location>
        <begin position="86"/>
        <end position="233"/>
    </location>
</feature>
<dbReference type="Proteomes" id="UP000694548">
    <property type="component" value="Chromosome sgr11"/>
</dbReference>
<evidence type="ECO:0000256" key="1">
    <source>
        <dbReference type="ARBA" id="ARBA00008535"/>
    </source>
</evidence>
<evidence type="ECO:0000313" key="6">
    <source>
        <dbReference type="Ensembl" id="ENSNFUP00015013110.1"/>
    </source>
</evidence>
<evidence type="ECO:0000256" key="4">
    <source>
        <dbReference type="SAM" id="MobiDB-lite"/>
    </source>
</evidence>
<organism evidence="6 7">
    <name type="scientific">Nothobranchius furzeri</name>
    <name type="common">Turquoise killifish</name>
    <dbReference type="NCBI Taxonomy" id="105023"/>
    <lineage>
        <taxon>Eukaryota</taxon>
        <taxon>Metazoa</taxon>
        <taxon>Chordata</taxon>
        <taxon>Craniata</taxon>
        <taxon>Vertebrata</taxon>
        <taxon>Euteleostomi</taxon>
        <taxon>Actinopterygii</taxon>
        <taxon>Neopterygii</taxon>
        <taxon>Teleostei</taxon>
        <taxon>Neoteleostei</taxon>
        <taxon>Acanthomorphata</taxon>
        <taxon>Ovalentaria</taxon>
        <taxon>Atherinomorphae</taxon>
        <taxon>Cyprinodontiformes</taxon>
        <taxon>Nothobranchiidae</taxon>
        <taxon>Nothobranchius</taxon>
    </lineage>
</organism>
<feature type="region of interest" description="Disordered" evidence="4">
    <location>
        <begin position="317"/>
        <end position="340"/>
    </location>
</feature>
<protein>
    <recommendedName>
        <fullName evidence="5">AIG1-type G domain-containing protein</fullName>
    </recommendedName>
</protein>
<name>A0A8C6L078_NOTFU</name>
<evidence type="ECO:0000259" key="5">
    <source>
        <dbReference type="Pfam" id="PF04548"/>
    </source>
</evidence>
<proteinExistence type="inferred from homology"/>
<dbReference type="SUPFAM" id="SSF52540">
    <property type="entry name" value="P-loop containing nucleoside triphosphate hydrolases"/>
    <property type="match status" value="1"/>
</dbReference>
<keyword evidence="2" id="KW-0547">Nucleotide-binding</keyword>
<comment type="similarity">
    <text evidence="1">Belongs to the TRAFAC class TrmE-Era-EngA-EngB-Septin-like GTPase superfamily. AIG1/Toc34/Toc159-like paraseptin GTPase family. IAN subfamily.</text>
</comment>
<evidence type="ECO:0000256" key="2">
    <source>
        <dbReference type="ARBA" id="ARBA00022741"/>
    </source>
</evidence>
<reference evidence="6" key="1">
    <citation type="submission" date="2014-08" db="EMBL/GenBank/DDBJ databases">
        <authorList>
            <person name="Senf B."/>
            <person name="Petzold A."/>
            <person name="Downie B.R."/>
            <person name="Koch P."/>
            <person name="Platzer M."/>
        </authorList>
    </citation>
    <scope>NUCLEOTIDE SEQUENCE [LARGE SCALE GENOMIC DNA]</scope>
    <source>
        <strain evidence="6">GRZ</strain>
    </source>
</reference>
<dbReference type="InterPro" id="IPR045058">
    <property type="entry name" value="GIMA/IAN/Toc"/>
</dbReference>
<evidence type="ECO:0000313" key="7">
    <source>
        <dbReference type="Proteomes" id="UP000694548"/>
    </source>
</evidence>
<sequence length="340" mass="37781">MSSSFTPPFHRSRQQHVTAAARLARLCCCSALPTRREAAGEQLSPTDHISFNSSLPSGLRPNSNQNVLTLTFSNDSSSVCVSVSLRFVLIGNSWSAKCLFGNVLLGQSRFLREEEPESCVSVRGQVKERDLVLINTPNLLLPSTSQNKLTQLIKHCVRLSAPGPHLFLLVLESETFTEEQNVRLRKILEYFSGQSFAHSVVMEPNLRDAGDWVNYMNQRTLEGLVKECRGHFLWKKTTEPSELLHFLEKTVKNNEDQHVSCGPLTSDPSATGKCPRNAKGHQALHYPPSHLHFALSKRVSESTGRMLMSTGPRRVLARPLRPEPSGSEFGQSGLHLYGGP</sequence>
<dbReference type="Ensembl" id="ENSNFUT00015013775.1">
    <property type="protein sequence ID" value="ENSNFUP00015013110.1"/>
    <property type="gene ID" value="ENSNFUG00015006432.1"/>
</dbReference>
<dbReference type="Pfam" id="PF04548">
    <property type="entry name" value="AIG1"/>
    <property type="match status" value="1"/>
</dbReference>
<keyword evidence="3" id="KW-0342">GTP-binding</keyword>
<reference evidence="6" key="2">
    <citation type="submission" date="2025-08" db="UniProtKB">
        <authorList>
            <consortium name="Ensembl"/>
        </authorList>
    </citation>
    <scope>IDENTIFICATION</scope>
</reference>
<dbReference type="PANTHER" id="PTHR10903:SF170">
    <property type="entry name" value="GTPASE IMAP FAMILY MEMBER 7"/>
    <property type="match status" value="1"/>
</dbReference>
<evidence type="ECO:0000256" key="3">
    <source>
        <dbReference type="ARBA" id="ARBA00023134"/>
    </source>
</evidence>
<dbReference type="InterPro" id="IPR027417">
    <property type="entry name" value="P-loop_NTPase"/>
</dbReference>
<dbReference type="GO" id="GO:0005525">
    <property type="term" value="F:GTP binding"/>
    <property type="evidence" value="ECO:0007669"/>
    <property type="project" value="UniProtKB-KW"/>
</dbReference>
<dbReference type="GeneTree" id="ENSGT00940000164100"/>
<dbReference type="Gene3D" id="3.40.50.300">
    <property type="entry name" value="P-loop containing nucleotide triphosphate hydrolases"/>
    <property type="match status" value="1"/>
</dbReference>
<dbReference type="AlphaFoldDB" id="A0A8C6L078"/>
<dbReference type="PANTHER" id="PTHR10903">
    <property type="entry name" value="GTPASE, IMAP FAMILY MEMBER-RELATED"/>
    <property type="match status" value="1"/>
</dbReference>
<reference evidence="6" key="3">
    <citation type="submission" date="2025-09" db="UniProtKB">
        <authorList>
            <consortium name="Ensembl"/>
        </authorList>
    </citation>
    <scope>IDENTIFICATION</scope>
</reference>
<keyword evidence="7" id="KW-1185">Reference proteome</keyword>